<protein>
    <submittedName>
        <fullName evidence="1">Uncharacterized protein</fullName>
    </submittedName>
</protein>
<organism evidence="1">
    <name type="scientific">Spirodela intermedia</name>
    <name type="common">Intermediate duckweed</name>
    <dbReference type="NCBI Taxonomy" id="51605"/>
    <lineage>
        <taxon>Eukaryota</taxon>
        <taxon>Viridiplantae</taxon>
        <taxon>Streptophyta</taxon>
        <taxon>Embryophyta</taxon>
        <taxon>Tracheophyta</taxon>
        <taxon>Spermatophyta</taxon>
        <taxon>Magnoliopsida</taxon>
        <taxon>Liliopsida</taxon>
        <taxon>Araceae</taxon>
        <taxon>Lemnoideae</taxon>
        <taxon>Spirodela</taxon>
    </lineage>
</organism>
<accession>A0A7I8IY24</accession>
<sequence>MLKKKSKVLNTFKKFKSLAEVEKEVKILCLRTDKGRCKPIGLKWVFKVKKNPKREILKHKVYGVVFTDMFVPIASLETTRQ</sequence>
<dbReference type="AlphaFoldDB" id="A0A7I8IY24"/>
<gene>
    <name evidence="1" type="ORF">SI7747_07009143</name>
</gene>
<name>A0A7I8IY24_SPIIN</name>
<evidence type="ECO:0000313" key="1">
    <source>
        <dbReference type="EMBL" id="CAA2623203.1"/>
    </source>
</evidence>
<keyword evidence="2" id="KW-1185">Reference proteome</keyword>
<reference evidence="1 2" key="1">
    <citation type="submission" date="2019-12" db="EMBL/GenBank/DDBJ databases">
        <authorList>
            <person name="Scholz U."/>
            <person name="Mascher M."/>
            <person name="Fiebig A."/>
        </authorList>
    </citation>
    <scope>NUCLEOTIDE SEQUENCE</scope>
</reference>
<dbReference type="EMBL" id="CACRZD030000007">
    <property type="protein sequence ID" value="CAA6662758.1"/>
    <property type="molecule type" value="Genomic_DNA"/>
</dbReference>
<dbReference type="Proteomes" id="UP001189122">
    <property type="component" value="Unassembled WGS sequence"/>
</dbReference>
<dbReference type="EMBL" id="LR743594">
    <property type="protein sequence ID" value="CAA2623203.1"/>
    <property type="molecule type" value="Genomic_DNA"/>
</dbReference>
<proteinExistence type="predicted"/>
<evidence type="ECO:0000313" key="2">
    <source>
        <dbReference type="Proteomes" id="UP001189122"/>
    </source>
</evidence>